<evidence type="ECO:0000256" key="3">
    <source>
        <dbReference type="ARBA" id="ARBA00022692"/>
    </source>
</evidence>
<dbReference type="Pfam" id="PF12704">
    <property type="entry name" value="MacB_PCD"/>
    <property type="match status" value="1"/>
</dbReference>
<feature type="transmembrane region" description="Helical" evidence="8">
    <location>
        <begin position="21"/>
        <end position="42"/>
    </location>
</feature>
<keyword evidence="2" id="KW-1003">Cell membrane</keyword>
<dbReference type="InterPro" id="IPR050250">
    <property type="entry name" value="Macrolide_Exporter_MacB"/>
</dbReference>
<evidence type="ECO:0000313" key="12">
    <source>
        <dbReference type="Proteomes" id="UP000029091"/>
    </source>
</evidence>
<proteinExistence type="inferred from homology"/>
<dbReference type="AlphaFoldDB" id="A0A087DME1"/>
<comment type="subcellular location">
    <subcellularLocation>
        <location evidence="1">Cell membrane</location>
        <topology evidence="1">Multi-pass membrane protein</topology>
    </subcellularLocation>
</comment>
<dbReference type="Proteomes" id="UP000029091">
    <property type="component" value="Unassembled WGS sequence"/>
</dbReference>
<feature type="region of interest" description="Disordered" evidence="7">
    <location>
        <begin position="233"/>
        <end position="259"/>
    </location>
</feature>
<organism evidence="11 12">
    <name type="scientific">Bifidobacterium adolescentis JCM 15918</name>
    <dbReference type="NCBI Taxonomy" id="1437612"/>
    <lineage>
        <taxon>Bacteria</taxon>
        <taxon>Bacillati</taxon>
        <taxon>Actinomycetota</taxon>
        <taxon>Actinomycetes</taxon>
        <taxon>Bifidobacteriales</taxon>
        <taxon>Bifidobacteriaceae</taxon>
        <taxon>Bifidobacterium</taxon>
    </lineage>
</organism>
<gene>
    <name evidence="11" type="ORF">BSTER_0535</name>
</gene>
<sequence>MRFSDIAHTCAQNLLRRKSRTILTVLGVIVGCCSIVLMISIGQGISEQNEQMLKSMGNLNDITVTAAGGSGAYDSSGVGMSSLSSSDMTSSDHQAKLDDAAVQTFRGISGVAAVMPQRSAQSTVDLTAGAGSRYVAQYASVMGTDMTQLEASGYKLVQGRMPKRAGEVLLGKYAAYQFMDKYRSDDDSRRIAPGDYECDENGCKESEGEKPFFDVLTTKLNLITGADYQSPDDYRKIGSTSMSSTDSGDGDGTASSQNPVVSMPLTVVGVLDASTNNYDAFSSGVVMSLEDMDTLQAKIDGKTNTTSRTKTNYDQVVVHAQNIKDVPGIEAQIKMSGYQTTSFEQTRKEIEKQSRGIQLALGGIGAVSFLVAAIGIANTMIMSVSERTREIGIMKALGCYVKDIRTMFLCEAGAIGLVGGLIACLISALGSLSINLLSFGGFSMENVGKAIMGGDDVSRISVIPWWLFVVAVLFSILVGILAGLGPANKAVKIPALDAIKNEQ</sequence>
<evidence type="ECO:0000256" key="5">
    <source>
        <dbReference type="ARBA" id="ARBA00023136"/>
    </source>
</evidence>
<dbReference type="RefSeq" id="WP_033499198.1">
    <property type="nucleotide sequence ID" value="NZ_JDUX01000001.1"/>
</dbReference>
<feature type="domain" description="MacB-like periplasmic core" evidence="10">
    <location>
        <begin position="21"/>
        <end position="177"/>
    </location>
</feature>
<evidence type="ECO:0000256" key="7">
    <source>
        <dbReference type="SAM" id="MobiDB-lite"/>
    </source>
</evidence>
<evidence type="ECO:0000256" key="2">
    <source>
        <dbReference type="ARBA" id="ARBA00022475"/>
    </source>
</evidence>
<keyword evidence="4 8" id="KW-1133">Transmembrane helix</keyword>
<accession>A0A087DME1</accession>
<dbReference type="GO" id="GO:0022857">
    <property type="term" value="F:transmembrane transporter activity"/>
    <property type="evidence" value="ECO:0007669"/>
    <property type="project" value="TreeGrafter"/>
</dbReference>
<dbReference type="InterPro" id="IPR003838">
    <property type="entry name" value="ABC3_permease_C"/>
</dbReference>
<dbReference type="PROSITE" id="PS51257">
    <property type="entry name" value="PROKAR_LIPOPROTEIN"/>
    <property type="match status" value="1"/>
</dbReference>
<dbReference type="InterPro" id="IPR025857">
    <property type="entry name" value="MacB_PCD"/>
</dbReference>
<evidence type="ECO:0000259" key="10">
    <source>
        <dbReference type="Pfam" id="PF12704"/>
    </source>
</evidence>
<dbReference type="PANTHER" id="PTHR30572">
    <property type="entry name" value="MEMBRANE COMPONENT OF TRANSPORTER-RELATED"/>
    <property type="match status" value="1"/>
</dbReference>
<feature type="transmembrane region" description="Helical" evidence="8">
    <location>
        <begin position="406"/>
        <end position="434"/>
    </location>
</feature>
<keyword evidence="3 8" id="KW-0812">Transmembrane</keyword>
<keyword evidence="5 8" id="KW-0472">Membrane</keyword>
<feature type="transmembrane region" description="Helical" evidence="8">
    <location>
        <begin position="359"/>
        <end position="385"/>
    </location>
</feature>
<dbReference type="PANTHER" id="PTHR30572:SF4">
    <property type="entry name" value="ABC TRANSPORTER PERMEASE YTRF"/>
    <property type="match status" value="1"/>
</dbReference>
<name>A0A087DME1_BIFAD</name>
<evidence type="ECO:0000313" key="11">
    <source>
        <dbReference type="EMBL" id="KFI96691.1"/>
    </source>
</evidence>
<comment type="caution">
    <text evidence="11">The sequence shown here is derived from an EMBL/GenBank/DDBJ whole genome shotgun (WGS) entry which is preliminary data.</text>
</comment>
<evidence type="ECO:0000256" key="8">
    <source>
        <dbReference type="SAM" id="Phobius"/>
    </source>
</evidence>
<dbReference type="GO" id="GO:0005886">
    <property type="term" value="C:plasma membrane"/>
    <property type="evidence" value="ECO:0007669"/>
    <property type="project" value="UniProtKB-SubCell"/>
</dbReference>
<evidence type="ECO:0000256" key="6">
    <source>
        <dbReference type="ARBA" id="ARBA00038076"/>
    </source>
</evidence>
<evidence type="ECO:0000259" key="9">
    <source>
        <dbReference type="Pfam" id="PF02687"/>
    </source>
</evidence>
<feature type="domain" description="ABC3 transporter permease C-terminal" evidence="9">
    <location>
        <begin position="364"/>
        <end position="494"/>
    </location>
</feature>
<evidence type="ECO:0000256" key="1">
    <source>
        <dbReference type="ARBA" id="ARBA00004651"/>
    </source>
</evidence>
<evidence type="ECO:0000256" key="4">
    <source>
        <dbReference type="ARBA" id="ARBA00022989"/>
    </source>
</evidence>
<comment type="similarity">
    <text evidence="6">Belongs to the ABC-4 integral membrane protein family.</text>
</comment>
<reference evidence="11 12" key="1">
    <citation type="submission" date="2014-03" db="EMBL/GenBank/DDBJ databases">
        <title>Genomics of Bifidobacteria.</title>
        <authorList>
            <person name="Ventura M."/>
            <person name="Milani C."/>
            <person name="Lugli G.A."/>
        </authorList>
    </citation>
    <scope>NUCLEOTIDE SEQUENCE [LARGE SCALE GENOMIC DNA]</scope>
    <source>
        <strain evidence="12">JCM 15918</strain>
    </source>
</reference>
<feature type="transmembrane region" description="Helical" evidence="8">
    <location>
        <begin position="463"/>
        <end position="484"/>
    </location>
</feature>
<feature type="compositionally biased region" description="Low complexity" evidence="7">
    <location>
        <begin position="238"/>
        <end position="256"/>
    </location>
</feature>
<protein>
    <submittedName>
        <fullName evidence="11">Putative ABC transporter</fullName>
    </submittedName>
</protein>
<dbReference type="Pfam" id="PF02687">
    <property type="entry name" value="FtsX"/>
    <property type="match status" value="1"/>
</dbReference>
<dbReference type="EMBL" id="JGZQ01000008">
    <property type="protein sequence ID" value="KFI96691.1"/>
    <property type="molecule type" value="Genomic_DNA"/>
</dbReference>